<feature type="region of interest" description="Disordered" evidence="6">
    <location>
        <begin position="35"/>
        <end position="75"/>
    </location>
</feature>
<dbReference type="Gene3D" id="3.80.10.10">
    <property type="entry name" value="Ribonuclease Inhibitor"/>
    <property type="match status" value="2"/>
</dbReference>
<dbReference type="FunFam" id="3.80.10.10:FF:000041">
    <property type="entry name" value="LRR receptor-like serine/threonine-protein kinase ERECTA"/>
    <property type="match status" value="1"/>
</dbReference>
<dbReference type="OrthoDB" id="2021138at2759"/>
<evidence type="ECO:0000256" key="3">
    <source>
        <dbReference type="ARBA" id="ARBA00022729"/>
    </source>
</evidence>
<reference evidence="8" key="1">
    <citation type="submission" date="2020-06" db="EMBL/GenBank/DDBJ databases">
        <authorList>
            <consortium name="Plant Systems Biology data submission"/>
        </authorList>
    </citation>
    <scope>NUCLEOTIDE SEQUENCE</scope>
    <source>
        <strain evidence="8">D6</strain>
    </source>
</reference>
<evidence type="ECO:0000256" key="1">
    <source>
        <dbReference type="ARBA" id="ARBA00004167"/>
    </source>
</evidence>
<accession>A0A9N8E315</accession>
<evidence type="ECO:0000259" key="7">
    <source>
        <dbReference type="Pfam" id="PF23598"/>
    </source>
</evidence>
<dbReference type="Proteomes" id="UP001153069">
    <property type="component" value="Unassembled WGS sequence"/>
</dbReference>
<dbReference type="InterPro" id="IPR032675">
    <property type="entry name" value="LRR_dom_sf"/>
</dbReference>
<keyword evidence="5" id="KW-0325">Glycoprotein</keyword>
<sequence length="717" mass="78967">MSNNNNNNNDSDDDDVDLLKIVELRLQLGDSENCQENESKQAVVGSSSCSSSSPTSSSRVASAAAPTLPPSTTTSDFNIMKIVRERADAAHLETAGDFELVELTEQAGTTSQMSDNRNKDDAQVPLQKILTRQSEYSGQKQRNPGAYVVDGPGLANDRENHSNSSSGTSEEGLDNWVEEIPDDEVIAHPMDNDQQTGLLPNAEPLSINQRSRHKSSPGDEILVLTSKQGNGKQLPNQNESTRIPASPVEVAASAQTFLESLNLPRYTQEALANSRSPQFKAYQWLVNSINNQTFIQPDLPKWRLIQRFTMATFYYSTRGDYWVKNRGWLDWETNECSWEQIFDGIIFSPEVICNDKGEIKALAFTHANSMEGAIPPEISLLGKSLQSIKVIWQLELRGTIPTEFGLLTQLTQLTLAVTNIAGSIPTELGQLQSLQILHLSAIRIHGQIPSEIGRLRNLSEFAVTETDLTGSVPRKLYKLPDLQSLTIRECPGLETEYILQEVVHNAIQLRWLSLSKQSIGTLMPIPSEIGTLTQLRFLCLENWNLHGTLPKEIGKLGKLATLMLSGSSISGTLPPILLELTNLAFLYLVSNKLEGILPPDLFSILTNLQELHINDNLFLGTIPMEVGQLSDLWTLKLQNTNLSGTLPTEILMLENLASLVVTDTSLSGSIPEELCNKLYQQETKCYGGHCKLLPVKSNTTVCHGTSLCGCDCGPCQN</sequence>
<comment type="caution">
    <text evidence="8">The sequence shown here is derived from an EMBL/GenBank/DDBJ whole genome shotgun (WGS) entry which is preliminary data.</text>
</comment>
<feature type="compositionally biased region" description="Low complexity" evidence="6">
    <location>
        <begin position="40"/>
        <end position="75"/>
    </location>
</feature>
<comment type="subcellular location">
    <subcellularLocation>
        <location evidence="1">Membrane</location>
        <topology evidence="1">Single-pass membrane protein</topology>
    </subcellularLocation>
</comment>
<evidence type="ECO:0000313" key="8">
    <source>
        <dbReference type="EMBL" id="CAB9511606.1"/>
    </source>
</evidence>
<keyword evidence="4" id="KW-0677">Repeat</keyword>
<dbReference type="EMBL" id="CAICTM010000492">
    <property type="protein sequence ID" value="CAB9511606.1"/>
    <property type="molecule type" value="Genomic_DNA"/>
</dbReference>
<evidence type="ECO:0000256" key="6">
    <source>
        <dbReference type="SAM" id="MobiDB-lite"/>
    </source>
</evidence>
<dbReference type="AlphaFoldDB" id="A0A9N8E315"/>
<dbReference type="PANTHER" id="PTHR48053">
    <property type="entry name" value="LEUCINE RICH REPEAT FAMILY PROTEIN, EXPRESSED"/>
    <property type="match status" value="1"/>
</dbReference>
<evidence type="ECO:0000256" key="2">
    <source>
        <dbReference type="ARBA" id="ARBA00022614"/>
    </source>
</evidence>
<name>A0A9N8E315_9STRA</name>
<keyword evidence="9" id="KW-1185">Reference proteome</keyword>
<gene>
    <name evidence="8" type="ORF">SEMRO_493_G154020.1</name>
</gene>
<organism evidence="8 9">
    <name type="scientific">Seminavis robusta</name>
    <dbReference type="NCBI Taxonomy" id="568900"/>
    <lineage>
        <taxon>Eukaryota</taxon>
        <taxon>Sar</taxon>
        <taxon>Stramenopiles</taxon>
        <taxon>Ochrophyta</taxon>
        <taxon>Bacillariophyta</taxon>
        <taxon>Bacillariophyceae</taxon>
        <taxon>Bacillariophycidae</taxon>
        <taxon>Naviculales</taxon>
        <taxon>Naviculaceae</taxon>
        <taxon>Seminavis</taxon>
    </lineage>
</organism>
<dbReference type="SUPFAM" id="SSF52058">
    <property type="entry name" value="L domain-like"/>
    <property type="match status" value="1"/>
</dbReference>
<protein>
    <submittedName>
        <fullName evidence="8">Leucine Rich Repeat</fullName>
    </submittedName>
</protein>
<feature type="domain" description="Disease resistance R13L4/SHOC-2-like LRR" evidence="7">
    <location>
        <begin position="527"/>
        <end position="613"/>
    </location>
</feature>
<proteinExistence type="predicted"/>
<feature type="region of interest" description="Disordered" evidence="6">
    <location>
        <begin position="133"/>
        <end position="173"/>
    </location>
</feature>
<dbReference type="PANTHER" id="PTHR48053:SF126">
    <property type="entry name" value="MDIS1-INTERACTING RECEPTOR LIKE KINASE 2-LIKE ISOFORM X1"/>
    <property type="match status" value="1"/>
</dbReference>
<evidence type="ECO:0000313" key="9">
    <source>
        <dbReference type="Proteomes" id="UP001153069"/>
    </source>
</evidence>
<feature type="compositionally biased region" description="Polar residues" evidence="6">
    <location>
        <begin position="133"/>
        <end position="142"/>
    </location>
</feature>
<dbReference type="Pfam" id="PF23598">
    <property type="entry name" value="LRR_14"/>
    <property type="match status" value="1"/>
</dbReference>
<dbReference type="GO" id="GO:0016020">
    <property type="term" value="C:membrane"/>
    <property type="evidence" value="ECO:0007669"/>
    <property type="project" value="UniProtKB-SubCell"/>
</dbReference>
<evidence type="ECO:0000256" key="4">
    <source>
        <dbReference type="ARBA" id="ARBA00022737"/>
    </source>
</evidence>
<keyword evidence="2" id="KW-0433">Leucine-rich repeat</keyword>
<evidence type="ECO:0000256" key="5">
    <source>
        <dbReference type="ARBA" id="ARBA00023180"/>
    </source>
</evidence>
<dbReference type="InterPro" id="IPR055414">
    <property type="entry name" value="LRR_R13L4/SHOC2-like"/>
</dbReference>
<keyword evidence="3" id="KW-0732">Signal</keyword>
<dbReference type="InterPro" id="IPR051716">
    <property type="entry name" value="Plant_RL_S/T_kinase"/>
</dbReference>